<sequence>MKNKIECNFVPIGYVKNSSVSVPRHWSVSDIEGELVILPEYKDGIRDIKPKDKICVIFCFHKSPPFSQEKLIQSPPHIGIKMGVFSICSPYRPNPIGLSVLEVLDKSENIIKVKRLDMLDGTPILDIKPYVEYKEL</sequence>
<dbReference type="Gene3D" id="2.40.30.70">
    <property type="entry name" value="YaeB-like"/>
    <property type="match status" value="1"/>
</dbReference>
<name>A0A2R4W1N3_THEAF</name>
<evidence type="ECO:0000313" key="5">
    <source>
        <dbReference type="Proteomes" id="UP000244792"/>
    </source>
</evidence>
<dbReference type="PANTHER" id="PTHR12818:SF0">
    <property type="entry name" value="TRNA (ADENINE(37)-N6)-METHYLTRANSFERASE"/>
    <property type="match status" value="1"/>
</dbReference>
<keyword evidence="5" id="KW-1185">Reference proteome</keyword>
<dbReference type="PROSITE" id="PS51668">
    <property type="entry name" value="TSAA_2"/>
    <property type="match status" value="1"/>
</dbReference>
<dbReference type="InterPro" id="IPR040372">
    <property type="entry name" value="YaeB-like"/>
</dbReference>
<dbReference type="RefSeq" id="WP_108309510.1">
    <property type="nucleotide sequence ID" value="NZ_CP020921.1"/>
</dbReference>
<dbReference type="PANTHER" id="PTHR12818">
    <property type="entry name" value="TRNA (ADENINE(37)-N6)-METHYLTRANSFERASE"/>
    <property type="match status" value="1"/>
</dbReference>
<gene>
    <name evidence="4" type="ORF">TDSAC_1387</name>
</gene>
<organism evidence="4 5">
    <name type="scientific">Thermodesulfobium acidiphilum</name>
    <dbReference type="NCBI Taxonomy" id="1794699"/>
    <lineage>
        <taxon>Bacteria</taxon>
        <taxon>Pseudomonadati</taxon>
        <taxon>Thermodesulfobiota</taxon>
        <taxon>Thermodesulfobiia</taxon>
        <taxon>Thermodesulfobiales</taxon>
        <taxon>Thermodesulfobiaceae</taxon>
        <taxon>Thermodesulfobium</taxon>
    </lineage>
</organism>
<dbReference type="GO" id="GO:0008168">
    <property type="term" value="F:methyltransferase activity"/>
    <property type="evidence" value="ECO:0007669"/>
    <property type="project" value="UniProtKB-KW"/>
</dbReference>
<dbReference type="InterPro" id="IPR023370">
    <property type="entry name" value="TrmO-like_N"/>
</dbReference>
<dbReference type="Proteomes" id="UP000244792">
    <property type="component" value="Chromosome"/>
</dbReference>
<dbReference type="InterPro" id="IPR036414">
    <property type="entry name" value="YaeB_N_sf"/>
</dbReference>
<accession>A0A2R4W1N3</accession>
<feature type="domain" description="TsaA-like" evidence="3">
    <location>
        <begin position="9"/>
        <end position="136"/>
    </location>
</feature>
<dbReference type="GO" id="GO:0032259">
    <property type="term" value="P:methylation"/>
    <property type="evidence" value="ECO:0007669"/>
    <property type="project" value="UniProtKB-KW"/>
</dbReference>
<dbReference type="SUPFAM" id="SSF118196">
    <property type="entry name" value="YaeB-like"/>
    <property type="match status" value="1"/>
</dbReference>
<dbReference type="KEGG" id="taci:TDSAC_1387"/>
<evidence type="ECO:0000256" key="2">
    <source>
        <dbReference type="ARBA" id="ARBA00033753"/>
    </source>
</evidence>
<keyword evidence="4" id="KW-0808">Transferase</keyword>
<dbReference type="Pfam" id="PF01980">
    <property type="entry name" value="TrmO_N"/>
    <property type="match status" value="1"/>
</dbReference>
<dbReference type="OrthoDB" id="9804309at2"/>
<keyword evidence="4" id="KW-0489">Methyltransferase</keyword>
<dbReference type="EMBL" id="CP020921">
    <property type="protein sequence ID" value="AWB10727.1"/>
    <property type="molecule type" value="Genomic_DNA"/>
</dbReference>
<protein>
    <submittedName>
        <fullName evidence="4">tRNA-Thr(GGU) m(6)t(6)A37 methyltransferase TsaA</fullName>
    </submittedName>
</protein>
<evidence type="ECO:0000259" key="3">
    <source>
        <dbReference type="PROSITE" id="PS51668"/>
    </source>
</evidence>
<dbReference type="NCBIfam" id="TIGR00104">
    <property type="entry name" value="tRNA_TsaA"/>
    <property type="match status" value="1"/>
</dbReference>
<reference evidence="4 5" key="1">
    <citation type="submission" date="2017-04" db="EMBL/GenBank/DDBJ databases">
        <title>Genomic insights into metabolism of Thermodesulfobium acidiphilum.</title>
        <authorList>
            <person name="Toshchakov S.V."/>
            <person name="Frolov E.N."/>
            <person name="Kublanov I.V."/>
            <person name="Samarov N.I."/>
            <person name="Novikov A."/>
            <person name="Lebedinsky A.V."/>
            <person name="Bonch-Osmolovskaya E.A."/>
            <person name="Chernyh N.A."/>
        </authorList>
    </citation>
    <scope>NUCLEOTIDE SEQUENCE [LARGE SCALE GENOMIC DNA]</scope>
    <source>
        <strain evidence="4 5">3127-1</strain>
    </source>
</reference>
<dbReference type="InterPro" id="IPR036413">
    <property type="entry name" value="YaeB-like_sf"/>
</dbReference>
<evidence type="ECO:0000313" key="4">
    <source>
        <dbReference type="EMBL" id="AWB10727.1"/>
    </source>
</evidence>
<keyword evidence="1" id="KW-0949">S-adenosyl-L-methionine</keyword>
<dbReference type="CDD" id="cd09281">
    <property type="entry name" value="UPF0066"/>
    <property type="match status" value="1"/>
</dbReference>
<comment type="similarity">
    <text evidence="2">Belongs to the tRNA methyltransferase O family.</text>
</comment>
<evidence type="ECO:0000256" key="1">
    <source>
        <dbReference type="ARBA" id="ARBA00022691"/>
    </source>
</evidence>
<proteinExistence type="inferred from homology"/>
<dbReference type="AlphaFoldDB" id="A0A2R4W1N3"/>